<dbReference type="Proteomes" id="UP001501047">
    <property type="component" value="Unassembled WGS sequence"/>
</dbReference>
<evidence type="ECO:0000313" key="2">
    <source>
        <dbReference type="EMBL" id="GAA0774869.1"/>
    </source>
</evidence>
<comment type="caution">
    <text evidence="2">The sequence shown here is derived from an EMBL/GenBank/DDBJ whole genome shotgun (WGS) entry which is preliminary data.</text>
</comment>
<dbReference type="PROSITE" id="PS51186">
    <property type="entry name" value="GNAT"/>
    <property type="match status" value="1"/>
</dbReference>
<gene>
    <name evidence="2" type="ORF">GCM10008908_25470</name>
</gene>
<proteinExistence type="predicted"/>
<sequence>MNNYIIDRVNQNHINRIVDIYNSNKTFLYRHMGISSVSKEFILNEIEQMKKVGFNSVIIKDNKREIIGLCDYSSGDEVYLSLLMIDDKFKGKGVGKLIYNQLEKMFKSENAKRIRIDVVYEYEENVLGFWEKQGFISNEKIELEWNGYKSNAYKMHKIIK</sequence>
<dbReference type="Pfam" id="PF00583">
    <property type="entry name" value="Acetyltransf_1"/>
    <property type="match status" value="1"/>
</dbReference>
<dbReference type="RefSeq" id="WP_343826814.1">
    <property type="nucleotide sequence ID" value="NZ_BAAACI010000006.1"/>
</dbReference>
<dbReference type="InterPro" id="IPR000182">
    <property type="entry name" value="GNAT_dom"/>
</dbReference>
<evidence type="ECO:0000313" key="3">
    <source>
        <dbReference type="Proteomes" id="UP001501047"/>
    </source>
</evidence>
<dbReference type="InterPro" id="IPR016181">
    <property type="entry name" value="Acyl_CoA_acyltransferase"/>
</dbReference>
<organism evidence="2 3">
    <name type="scientific">Clostridium subterminale</name>
    <dbReference type="NCBI Taxonomy" id="1550"/>
    <lineage>
        <taxon>Bacteria</taxon>
        <taxon>Bacillati</taxon>
        <taxon>Bacillota</taxon>
        <taxon>Clostridia</taxon>
        <taxon>Eubacteriales</taxon>
        <taxon>Clostridiaceae</taxon>
        <taxon>Clostridium</taxon>
    </lineage>
</organism>
<protein>
    <submittedName>
        <fullName evidence="2">GNAT family N-acetyltransferase</fullName>
    </submittedName>
</protein>
<dbReference type="Gene3D" id="3.40.630.30">
    <property type="match status" value="1"/>
</dbReference>
<dbReference type="SUPFAM" id="SSF55729">
    <property type="entry name" value="Acyl-CoA N-acyltransferases (Nat)"/>
    <property type="match status" value="1"/>
</dbReference>
<keyword evidence="3" id="KW-1185">Reference proteome</keyword>
<dbReference type="CDD" id="cd04301">
    <property type="entry name" value="NAT_SF"/>
    <property type="match status" value="1"/>
</dbReference>
<feature type="domain" description="N-acetyltransferase" evidence="1">
    <location>
        <begin position="4"/>
        <end position="160"/>
    </location>
</feature>
<reference evidence="3" key="1">
    <citation type="journal article" date="2019" name="Int. J. Syst. Evol. Microbiol.">
        <title>The Global Catalogue of Microorganisms (GCM) 10K type strain sequencing project: providing services to taxonomists for standard genome sequencing and annotation.</title>
        <authorList>
            <consortium name="The Broad Institute Genomics Platform"/>
            <consortium name="The Broad Institute Genome Sequencing Center for Infectious Disease"/>
            <person name="Wu L."/>
            <person name="Ma J."/>
        </authorList>
    </citation>
    <scope>NUCLEOTIDE SEQUENCE [LARGE SCALE GENOMIC DNA]</scope>
    <source>
        <strain evidence="3">JCM 1417</strain>
    </source>
</reference>
<evidence type="ECO:0000259" key="1">
    <source>
        <dbReference type="PROSITE" id="PS51186"/>
    </source>
</evidence>
<name>A0ABP3W1B8_CLOSU</name>
<dbReference type="EMBL" id="BAAACI010000006">
    <property type="protein sequence ID" value="GAA0774869.1"/>
    <property type="molecule type" value="Genomic_DNA"/>
</dbReference>
<accession>A0ABP3W1B8</accession>